<evidence type="ECO:0000313" key="2">
    <source>
        <dbReference type="Proteomes" id="UP001143910"/>
    </source>
</evidence>
<gene>
    <name evidence="1" type="ORF">NQ176_g10697</name>
</gene>
<evidence type="ECO:0000313" key="1">
    <source>
        <dbReference type="EMBL" id="KAJ2965265.1"/>
    </source>
</evidence>
<proteinExistence type="predicted"/>
<name>A0ACC1MEC4_9HYPO</name>
<reference evidence="1" key="1">
    <citation type="submission" date="2022-08" db="EMBL/GenBank/DDBJ databases">
        <title>Genome Sequence of Lecanicillium fungicola.</title>
        <authorList>
            <person name="Buettner E."/>
        </authorList>
    </citation>
    <scope>NUCLEOTIDE SEQUENCE</scope>
    <source>
        <strain evidence="1">Babe33</strain>
    </source>
</reference>
<protein>
    <submittedName>
        <fullName evidence="1">Uncharacterized protein</fullName>
    </submittedName>
</protein>
<dbReference type="EMBL" id="JANJQO010003063">
    <property type="protein sequence ID" value="KAJ2965265.1"/>
    <property type="molecule type" value="Genomic_DNA"/>
</dbReference>
<comment type="caution">
    <text evidence="1">The sequence shown here is derived from an EMBL/GenBank/DDBJ whole genome shotgun (WGS) entry which is preliminary data.</text>
</comment>
<sequence length="334" mass="36916">MLQLLQETGNLCFQAAAGCFHGILVEERAVFAIGGLISSAKPSSMSGPKSFIPSPTSRVLPSVTIRWEDLTNKPVCHTVSLPVLDDSGQEEFAELVRQYHDGRGVNDFMVNFSPYDYGIPDAIGRLLYPGYGSIRPQEVKASLSSLDVYSSCRSQSMCCDPEPRSDQEFGRLLVCLPYKHKGGSVTLLRREHEDSTERMELDWAEKSGRCKIQWVALLNPTRVSQTKMISGHSVVLTYILSRTTYEIGEAPVPLPILDVTTHSWYRIVERAVEISLTKLRSTGEGGITLGYSCTGEYSFPLIRFSPSAGEGLQGFLTGGDLLVYHIFARLAPLR</sequence>
<accession>A0ACC1MEC4</accession>
<keyword evidence="2" id="KW-1185">Reference proteome</keyword>
<organism evidence="1 2">
    <name type="scientific">Zarea fungicola</name>
    <dbReference type="NCBI Taxonomy" id="93591"/>
    <lineage>
        <taxon>Eukaryota</taxon>
        <taxon>Fungi</taxon>
        <taxon>Dikarya</taxon>
        <taxon>Ascomycota</taxon>
        <taxon>Pezizomycotina</taxon>
        <taxon>Sordariomycetes</taxon>
        <taxon>Hypocreomycetidae</taxon>
        <taxon>Hypocreales</taxon>
        <taxon>Cordycipitaceae</taxon>
        <taxon>Zarea</taxon>
    </lineage>
</organism>
<dbReference type="Proteomes" id="UP001143910">
    <property type="component" value="Unassembled WGS sequence"/>
</dbReference>